<protein>
    <submittedName>
        <fullName evidence="2">Uncharacterized protein</fullName>
    </submittedName>
</protein>
<dbReference type="AlphaFoldDB" id="A0A9D5HAW1"/>
<reference evidence="2" key="2">
    <citation type="journal article" date="2022" name="Hortic Res">
        <title>The genome of Dioscorea zingiberensis sheds light on the biosynthesis, origin and evolution of the medicinally important diosgenin saponins.</title>
        <authorList>
            <person name="Li Y."/>
            <person name="Tan C."/>
            <person name="Li Z."/>
            <person name="Guo J."/>
            <person name="Li S."/>
            <person name="Chen X."/>
            <person name="Wang C."/>
            <person name="Dai X."/>
            <person name="Yang H."/>
            <person name="Song W."/>
            <person name="Hou L."/>
            <person name="Xu J."/>
            <person name="Tong Z."/>
            <person name="Xu A."/>
            <person name="Yuan X."/>
            <person name="Wang W."/>
            <person name="Yang Q."/>
            <person name="Chen L."/>
            <person name="Sun Z."/>
            <person name="Wang K."/>
            <person name="Pan B."/>
            <person name="Chen J."/>
            <person name="Bao Y."/>
            <person name="Liu F."/>
            <person name="Qi X."/>
            <person name="Gang D.R."/>
            <person name="Wen J."/>
            <person name="Li J."/>
        </authorList>
    </citation>
    <scope>NUCLEOTIDE SEQUENCE</scope>
    <source>
        <strain evidence="2">Dzin_1.0</strain>
    </source>
</reference>
<organism evidence="2 3">
    <name type="scientific">Dioscorea zingiberensis</name>
    <dbReference type="NCBI Taxonomy" id="325984"/>
    <lineage>
        <taxon>Eukaryota</taxon>
        <taxon>Viridiplantae</taxon>
        <taxon>Streptophyta</taxon>
        <taxon>Embryophyta</taxon>
        <taxon>Tracheophyta</taxon>
        <taxon>Spermatophyta</taxon>
        <taxon>Magnoliopsida</taxon>
        <taxon>Liliopsida</taxon>
        <taxon>Dioscoreales</taxon>
        <taxon>Dioscoreaceae</taxon>
        <taxon>Dioscorea</taxon>
    </lineage>
</organism>
<keyword evidence="1" id="KW-1133">Transmembrane helix</keyword>
<reference evidence="2" key="1">
    <citation type="submission" date="2021-03" db="EMBL/GenBank/DDBJ databases">
        <authorList>
            <person name="Li Z."/>
            <person name="Yang C."/>
        </authorList>
    </citation>
    <scope>NUCLEOTIDE SEQUENCE</scope>
    <source>
        <strain evidence="2">Dzin_1.0</strain>
        <tissue evidence="2">Leaf</tissue>
    </source>
</reference>
<feature type="transmembrane region" description="Helical" evidence="1">
    <location>
        <begin position="20"/>
        <end position="44"/>
    </location>
</feature>
<keyword evidence="1" id="KW-0472">Membrane</keyword>
<sequence>METTLLSPVDAEAWQGGNGSLASLAIIGISLATVLFSSDGDIILSGKWRLATMRLVLIWCCGLCSDPNLYPSEGPSDIGSRPCLAEDERRRTSPFSNSYRGLVERCWRRA</sequence>
<dbReference type="Proteomes" id="UP001085076">
    <property type="component" value="Miscellaneous, Linkage group lg06"/>
</dbReference>
<name>A0A9D5HAW1_9LILI</name>
<evidence type="ECO:0000256" key="1">
    <source>
        <dbReference type="SAM" id="Phobius"/>
    </source>
</evidence>
<proteinExistence type="predicted"/>
<keyword evidence="3" id="KW-1185">Reference proteome</keyword>
<gene>
    <name evidence="2" type="ORF">J5N97_022494</name>
</gene>
<accession>A0A9D5HAW1</accession>
<comment type="caution">
    <text evidence="2">The sequence shown here is derived from an EMBL/GenBank/DDBJ whole genome shotgun (WGS) entry which is preliminary data.</text>
</comment>
<evidence type="ECO:0000313" key="3">
    <source>
        <dbReference type="Proteomes" id="UP001085076"/>
    </source>
</evidence>
<dbReference type="EMBL" id="JAGGNH010000006">
    <property type="protein sequence ID" value="KAJ0969617.1"/>
    <property type="molecule type" value="Genomic_DNA"/>
</dbReference>
<evidence type="ECO:0000313" key="2">
    <source>
        <dbReference type="EMBL" id="KAJ0969617.1"/>
    </source>
</evidence>
<keyword evidence="1" id="KW-0812">Transmembrane</keyword>